<dbReference type="InterPro" id="IPR007391">
    <property type="entry name" value="Vancomycin_resist_VanW"/>
</dbReference>
<reference evidence="3 4" key="1">
    <citation type="submission" date="2015-01" db="EMBL/GenBank/DDBJ databases">
        <title>Deinococcus puniceus/DY1/ whole genome sequencing.</title>
        <authorList>
            <person name="Kim M.K."/>
            <person name="Srinivasan S."/>
            <person name="Lee J.-J."/>
        </authorList>
    </citation>
    <scope>NUCLEOTIDE SEQUENCE [LARGE SCALE GENOMIC DNA]</scope>
    <source>
        <strain evidence="3 4">DY1</strain>
    </source>
</reference>
<evidence type="ECO:0000259" key="2">
    <source>
        <dbReference type="Pfam" id="PF12229"/>
    </source>
</evidence>
<dbReference type="RefSeq" id="WP_064014245.1">
    <property type="nucleotide sequence ID" value="NZ_CP011387.1"/>
</dbReference>
<sequence>MKVWVMGVSAAALLGGALAMGVATQSNGTLAAGLRVAGVDVGGMTSGQALEALGTRAATAPQVTVTAGGQSWTVGAETLGWRADAQTSIAAAERATRERGVLERVQAALGQAPVQDFPLIAGVDAAQAKAGLSALTASLNTQPKNATVVFDKTTKNYTVTADAPGRKADVNAAVAAYVAAPTLTALSVPVTEWKAKYTAEQLQGYVAQGNALIRPLTVQLQGTTRKAGLTGLQVANLYWVRETGIVLDDATINSVFKRLTGEVNQPAQNARYALQGSKLVRVKEQPGKVAEPKLALAAFRKAITDAAVKNVVLPGKVSLPTLKLAQLPDVAKLQLITTGRSTYYNSSAARRTNVANAAAKINGTVVPAGEDFSFLNSLGSITASNGFVGGLIISGGRTVDGLGGGVCQVSTTAFRALYQAGLPVVERNQHSYRVGYYEPQVGFEAAVYDPGLDLKLKNDTGGPLLIKTINNNAQSVLEVEVWGIKPARTVTVSPAVITARIAHPAAKYVTNPSLRPGSVRQVDWAADGFSLYISRTIRDAKGVRSDRVSTIYKPWQAVFEMGPRS</sequence>
<dbReference type="PANTHER" id="PTHR35788">
    <property type="entry name" value="EXPORTED PROTEIN-RELATED"/>
    <property type="match status" value="1"/>
</dbReference>
<dbReference type="Proteomes" id="UP000077363">
    <property type="component" value="Chromosome"/>
</dbReference>
<feature type="signal peptide" evidence="1">
    <location>
        <begin position="1"/>
        <end position="19"/>
    </location>
</feature>
<keyword evidence="4" id="KW-1185">Reference proteome</keyword>
<dbReference type="InterPro" id="IPR022029">
    <property type="entry name" value="YoaR-like_PG-bd"/>
</dbReference>
<organism evidence="3 4">
    <name type="scientific">Deinococcus puniceus</name>
    <dbReference type="NCBI Taxonomy" id="1182568"/>
    <lineage>
        <taxon>Bacteria</taxon>
        <taxon>Thermotogati</taxon>
        <taxon>Deinococcota</taxon>
        <taxon>Deinococci</taxon>
        <taxon>Deinococcales</taxon>
        <taxon>Deinococcaceae</taxon>
        <taxon>Deinococcus</taxon>
    </lineage>
</organism>
<dbReference type="InterPro" id="IPR052913">
    <property type="entry name" value="Glycopeptide_resist_protein"/>
</dbReference>
<protein>
    <submittedName>
        <fullName evidence="3">VanW</fullName>
    </submittedName>
</protein>
<dbReference type="STRING" id="1182568.SU48_04735"/>
<evidence type="ECO:0000313" key="4">
    <source>
        <dbReference type="Proteomes" id="UP000077363"/>
    </source>
</evidence>
<dbReference type="Pfam" id="PF12229">
    <property type="entry name" value="PG_binding_4"/>
    <property type="match status" value="1"/>
</dbReference>
<proteinExistence type="predicted"/>
<dbReference type="AlphaFoldDB" id="A0A172T8A8"/>
<dbReference type="EMBL" id="CP011387">
    <property type="protein sequence ID" value="ANE43187.1"/>
    <property type="molecule type" value="Genomic_DNA"/>
</dbReference>
<feature type="chain" id="PRO_5008000478" evidence="1">
    <location>
        <begin position="20"/>
        <end position="565"/>
    </location>
</feature>
<accession>A0A172T8A8</accession>
<name>A0A172T8A8_9DEIO</name>
<dbReference type="OrthoDB" id="73688at2"/>
<evidence type="ECO:0000313" key="3">
    <source>
        <dbReference type="EMBL" id="ANE43187.1"/>
    </source>
</evidence>
<feature type="domain" description="YoaR-like putative peptidoglycan binding" evidence="2">
    <location>
        <begin position="72"/>
        <end position="175"/>
    </location>
</feature>
<dbReference type="PATRIC" id="fig|1182568.3.peg.985"/>
<dbReference type="Pfam" id="PF04294">
    <property type="entry name" value="VanW"/>
    <property type="match status" value="1"/>
</dbReference>
<dbReference type="PANTHER" id="PTHR35788:SF1">
    <property type="entry name" value="EXPORTED PROTEIN"/>
    <property type="match status" value="1"/>
</dbReference>
<keyword evidence="1" id="KW-0732">Signal</keyword>
<evidence type="ECO:0000256" key="1">
    <source>
        <dbReference type="SAM" id="SignalP"/>
    </source>
</evidence>
<dbReference type="KEGG" id="dpu:SU48_04735"/>
<gene>
    <name evidence="3" type="ORF">SU48_04735</name>
</gene>